<keyword evidence="4" id="KW-1185">Reference proteome</keyword>
<proteinExistence type="predicted"/>
<dbReference type="AlphaFoldDB" id="A0A452HNI2"/>
<reference evidence="3" key="2">
    <citation type="submission" date="2025-08" db="UniProtKB">
        <authorList>
            <consortium name="Ensembl"/>
        </authorList>
    </citation>
    <scope>IDENTIFICATION</scope>
</reference>
<protein>
    <recommendedName>
        <fullName evidence="2">MAM domain-containing protein</fullName>
    </recommendedName>
</protein>
<organism evidence="3 4">
    <name type="scientific">Gopherus agassizii</name>
    <name type="common">Agassiz's desert tortoise</name>
    <dbReference type="NCBI Taxonomy" id="38772"/>
    <lineage>
        <taxon>Eukaryota</taxon>
        <taxon>Metazoa</taxon>
        <taxon>Chordata</taxon>
        <taxon>Craniata</taxon>
        <taxon>Vertebrata</taxon>
        <taxon>Euteleostomi</taxon>
        <taxon>Archelosauria</taxon>
        <taxon>Testudinata</taxon>
        <taxon>Testudines</taxon>
        <taxon>Cryptodira</taxon>
        <taxon>Durocryptodira</taxon>
        <taxon>Testudinoidea</taxon>
        <taxon>Testudinidae</taxon>
        <taxon>Gopherus</taxon>
    </lineage>
</organism>
<feature type="region of interest" description="Disordered" evidence="1">
    <location>
        <begin position="56"/>
        <end position="76"/>
    </location>
</feature>
<evidence type="ECO:0000259" key="2">
    <source>
        <dbReference type="PROSITE" id="PS50060"/>
    </source>
</evidence>
<evidence type="ECO:0000313" key="4">
    <source>
        <dbReference type="Proteomes" id="UP000291020"/>
    </source>
</evidence>
<reference evidence="3" key="3">
    <citation type="submission" date="2025-09" db="UniProtKB">
        <authorList>
            <consortium name="Ensembl"/>
        </authorList>
    </citation>
    <scope>IDENTIFICATION</scope>
</reference>
<dbReference type="PROSITE" id="PS50060">
    <property type="entry name" value="MAM_2"/>
    <property type="match status" value="1"/>
</dbReference>
<dbReference type="InterPro" id="IPR000998">
    <property type="entry name" value="MAM_dom"/>
</dbReference>
<evidence type="ECO:0000256" key="1">
    <source>
        <dbReference type="SAM" id="MobiDB-lite"/>
    </source>
</evidence>
<dbReference type="Proteomes" id="UP000291020">
    <property type="component" value="Unassembled WGS sequence"/>
</dbReference>
<evidence type="ECO:0000313" key="3">
    <source>
        <dbReference type="Ensembl" id="ENSGAGP00000016525.1"/>
    </source>
</evidence>
<name>A0A452HNI2_9SAUR</name>
<sequence length="76" mass="8694">TSQGWSRSGSATFQKCSGCTFEEDVDLNQCEYSQREDDDFEWELIRSYVMPHLTSDLPHGELSPPLPQISHQHLPV</sequence>
<dbReference type="STRING" id="38772.ENSGAGP00000016525"/>
<reference evidence="4" key="1">
    <citation type="journal article" date="2017" name="PLoS ONE">
        <title>The Agassiz's desert tortoise genome provides a resource for the conservation of a threatened species.</title>
        <authorList>
            <person name="Tollis M."/>
            <person name="DeNardo D.F."/>
            <person name="Cornelius J.A."/>
            <person name="Dolby G.A."/>
            <person name="Edwards T."/>
            <person name="Henen B.T."/>
            <person name="Karl A.E."/>
            <person name="Murphy R.W."/>
            <person name="Kusumi K."/>
        </authorList>
    </citation>
    <scope>NUCLEOTIDE SEQUENCE [LARGE SCALE GENOMIC DNA]</scope>
</reference>
<dbReference type="GO" id="GO:0016020">
    <property type="term" value="C:membrane"/>
    <property type="evidence" value="ECO:0007669"/>
    <property type="project" value="InterPro"/>
</dbReference>
<feature type="domain" description="MAM" evidence="2">
    <location>
        <begin position="17"/>
        <end position="47"/>
    </location>
</feature>
<accession>A0A452HNI2</accession>
<dbReference type="Ensembl" id="ENSGAGT00000018860.1">
    <property type="protein sequence ID" value="ENSGAGP00000016525.1"/>
    <property type="gene ID" value="ENSGAGG00000012362.1"/>
</dbReference>